<feature type="compositionally biased region" description="Pro residues" evidence="1">
    <location>
        <begin position="93"/>
        <end position="106"/>
    </location>
</feature>
<dbReference type="AlphaFoldDB" id="A0A2W4RPG6"/>
<comment type="caution">
    <text evidence="3">The sequence shown here is derived from an EMBL/GenBank/DDBJ whole genome shotgun (WGS) entry which is preliminary data.</text>
</comment>
<reference evidence="3 4" key="1">
    <citation type="journal article" date="2018" name="Aquat. Microb. Ecol.">
        <title>Gammaproteobacterial methanotrophs dominate.</title>
        <authorList>
            <person name="Rissanen A.J."/>
            <person name="Saarenheimo J."/>
            <person name="Tiirola M."/>
            <person name="Peura S."/>
            <person name="Aalto S.L."/>
            <person name="Karvinen A."/>
            <person name="Nykanen H."/>
        </authorList>
    </citation>
    <scope>NUCLEOTIDE SEQUENCE [LARGE SCALE GENOMIC DNA]</scope>
    <source>
        <strain evidence="3">AMbin10</strain>
    </source>
</reference>
<protein>
    <submittedName>
        <fullName evidence="3">Uncharacterized protein</fullName>
    </submittedName>
</protein>
<dbReference type="Proteomes" id="UP000249396">
    <property type="component" value="Unassembled WGS sequence"/>
</dbReference>
<keyword evidence="2" id="KW-1133">Transmembrane helix</keyword>
<evidence type="ECO:0000256" key="2">
    <source>
        <dbReference type="SAM" id="Phobius"/>
    </source>
</evidence>
<accession>A0A2W4RPG6</accession>
<feature type="region of interest" description="Disordered" evidence="1">
    <location>
        <begin position="87"/>
        <end position="106"/>
    </location>
</feature>
<organism evidence="3 4">
    <name type="scientific">Candidatus Methylumidiphilus alinenensis</name>
    <dbReference type="NCBI Taxonomy" id="2202197"/>
    <lineage>
        <taxon>Bacteria</taxon>
        <taxon>Pseudomonadati</taxon>
        <taxon>Pseudomonadota</taxon>
        <taxon>Gammaproteobacteria</taxon>
        <taxon>Methylococcales</taxon>
        <taxon>Candidatus Methylumidiphilus</taxon>
    </lineage>
</organism>
<gene>
    <name evidence="3" type="ORF">DM484_01250</name>
</gene>
<sequence length="106" mass="11039">MTPRLSHIVAGAILAIGVVIGALIGIAHVAQKISGKAEASAKIEEKKADAHADAAKVSDKQVEDIKTKLDIAKANLDRLTSERDALLRKLKQPPSPGPVALPPLPA</sequence>
<evidence type="ECO:0000313" key="4">
    <source>
        <dbReference type="Proteomes" id="UP000249396"/>
    </source>
</evidence>
<proteinExistence type="predicted"/>
<evidence type="ECO:0000256" key="1">
    <source>
        <dbReference type="SAM" id="MobiDB-lite"/>
    </source>
</evidence>
<keyword evidence="2" id="KW-0472">Membrane</keyword>
<keyword evidence="2" id="KW-0812">Transmembrane</keyword>
<feature type="transmembrane region" description="Helical" evidence="2">
    <location>
        <begin position="6"/>
        <end position="30"/>
    </location>
</feature>
<dbReference type="EMBL" id="QJPH01000106">
    <property type="protein sequence ID" value="PZN85831.1"/>
    <property type="molecule type" value="Genomic_DNA"/>
</dbReference>
<name>A0A2W4RPG6_9GAMM</name>
<evidence type="ECO:0000313" key="3">
    <source>
        <dbReference type="EMBL" id="PZN85831.1"/>
    </source>
</evidence>
<feature type="non-terminal residue" evidence="3">
    <location>
        <position position="106"/>
    </location>
</feature>